<dbReference type="Proteomes" id="UP000285301">
    <property type="component" value="Unassembled WGS sequence"/>
</dbReference>
<dbReference type="STRING" id="1965070.A0A443QII0"/>
<dbReference type="AlphaFoldDB" id="A0A443QII0"/>
<dbReference type="PROSITE" id="PS51203">
    <property type="entry name" value="CS"/>
    <property type="match status" value="1"/>
</dbReference>
<dbReference type="Gene3D" id="2.60.40.790">
    <property type="match status" value="1"/>
</dbReference>
<dbReference type="SUPFAM" id="SSF49764">
    <property type="entry name" value="HSP20-like chaperones"/>
    <property type="match status" value="1"/>
</dbReference>
<protein>
    <submittedName>
        <fullName evidence="2">Suppressor of G2 allele of SKP1-like protein 2</fullName>
    </submittedName>
</protein>
<dbReference type="OrthoDB" id="1898560at2759"/>
<sequence>MLEESTGNFSASRNVYDWYQTQTHVIINVMIKNLKESDVKVRLIDETLDVSCDLADGSLFSLHFNLFKPIYVSESSWNVTPSKLEIKLKKTDKKRWQSLEVIPEKGAKRNNTATIEVESSQLR</sequence>
<evidence type="ECO:0000313" key="3">
    <source>
        <dbReference type="Proteomes" id="UP000285301"/>
    </source>
</evidence>
<dbReference type="GO" id="GO:0051087">
    <property type="term" value="F:protein-folding chaperone binding"/>
    <property type="evidence" value="ECO:0007669"/>
    <property type="project" value="InterPro"/>
</dbReference>
<organism evidence="2 3">
    <name type="scientific">Dinothrombium tinctorium</name>
    <dbReference type="NCBI Taxonomy" id="1965070"/>
    <lineage>
        <taxon>Eukaryota</taxon>
        <taxon>Metazoa</taxon>
        <taxon>Ecdysozoa</taxon>
        <taxon>Arthropoda</taxon>
        <taxon>Chelicerata</taxon>
        <taxon>Arachnida</taxon>
        <taxon>Acari</taxon>
        <taxon>Acariformes</taxon>
        <taxon>Trombidiformes</taxon>
        <taxon>Prostigmata</taxon>
        <taxon>Anystina</taxon>
        <taxon>Parasitengona</taxon>
        <taxon>Trombidioidea</taxon>
        <taxon>Trombidiidae</taxon>
        <taxon>Dinothrombium</taxon>
    </lineage>
</organism>
<dbReference type="InterPro" id="IPR008978">
    <property type="entry name" value="HSP20-like_chaperone"/>
</dbReference>
<name>A0A443QII0_9ACAR</name>
<dbReference type="InterPro" id="IPR007052">
    <property type="entry name" value="CS_dom"/>
</dbReference>
<comment type="caution">
    <text evidence="2">The sequence shown here is derived from an EMBL/GenBank/DDBJ whole genome shotgun (WGS) entry which is preliminary data.</text>
</comment>
<dbReference type="Pfam" id="PF04969">
    <property type="entry name" value="CS"/>
    <property type="match status" value="1"/>
</dbReference>
<proteinExistence type="predicted"/>
<evidence type="ECO:0000313" key="2">
    <source>
        <dbReference type="EMBL" id="RWS02825.1"/>
    </source>
</evidence>
<evidence type="ECO:0000259" key="1">
    <source>
        <dbReference type="PROSITE" id="PS51203"/>
    </source>
</evidence>
<dbReference type="PANTHER" id="PTHR45862">
    <property type="entry name" value="PROTEIN SGT1 HOMOLOG"/>
    <property type="match status" value="1"/>
</dbReference>
<keyword evidence="3" id="KW-1185">Reference proteome</keyword>
<dbReference type="EMBL" id="NCKU01007186">
    <property type="protein sequence ID" value="RWS02825.1"/>
    <property type="molecule type" value="Genomic_DNA"/>
</dbReference>
<accession>A0A443QII0</accession>
<gene>
    <name evidence="2" type="ORF">B4U79_16576</name>
</gene>
<reference evidence="2 3" key="1">
    <citation type="journal article" date="2018" name="Gigascience">
        <title>Genomes of trombidid mites reveal novel predicted allergens and laterally-transferred genes associated with secondary metabolism.</title>
        <authorList>
            <person name="Dong X."/>
            <person name="Chaisiri K."/>
            <person name="Xia D."/>
            <person name="Armstrong S.D."/>
            <person name="Fang Y."/>
            <person name="Donnelly M.J."/>
            <person name="Kadowaki T."/>
            <person name="McGarry J.W."/>
            <person name="Darby A.C."/>
            <person name="Makepeace B.L."/>
        </authorList>
    </citation>
    <scope>NUCLEOTIDE SEQUENCE [LARGE SCALE GENOMIC DNA]</scope>
    <source>
        <strain evidence="2">UoL-WK</strain>
    </source>
</reference>
<dbReference type="InterPro" id="IPR044563">
    <property type="entry name" value="Sgt1-like"/>
</dbReference>
<feature type="domain" description="CS" evidence="1">
    <location>
        <begin position="11"/>
        <end position="100"/>
    </location>
</feature>